<dbReference type="EMBL" id="JAPDGR010001640">
    <property type="protein sequence ID" value="KAJ2980786.1"/>
    <property type="molecule type" value="Genomic_DNA"/>
</dbReference>
<accession>A0ACC1NQJ3</accession>
<protein>
    <submittedName>
        <fullName evidence="1">Uncharacterized protein</fullName>
    </submittedName>
</protein>
<keyword evidence="2" id="KW-1185">Reference proteome</keyword>
<reference evidence="1" key="1">
    <citation type="submission" date="2022-10" db="EMBL/GenBank/DDBJ databases">
        <title>Genome Sequence of Xylaria curta.</title>
        <authorList>
            <person name="Buettner E."/>
        </authorList>
    </citation>
    <scope>NUCLEOTIDE SEQUENCE</scope>
    <source>
        <strain evidence="1">Babe10</strain>
    </source>
</reference>
<proteinExistence type="predicted"/>
<dbReference type="Proteomes" id="UP001143856">
    <property type="component" value="Unassembled WGS sequence"/>
</dbReference>
<gene>
    <name evidence="1" type="ORF">NUW58_g6857</name>
</gene>
<name>A0ACC1NQJ3_9PEZI</name>
<comment type="caution">
    <text evidence="1">The sequence shown here is derived from an EMBL/GenBank/DDBJ whole genome shotgun (WGS) entry which is preliminary data.</text>
</comment>
<evidence type="ECO:0000313" key="2">
    <source>
        <dbReference type="Proteomes" id="UP001143856"/>
    </source>
</evidence>
<organism evidence="1 2">
    <name type="scientific">Xylaria curta</name>
    <dbReference type="NCBI Taxonomy" id="42375"/>
    <lineage>
        <taxon>Eukaryota</taxon>
        <taxon>Fungi</taxon>
        <taxon>Dikarya</taxon>
        <taxon>Ascomycota</taxon>
        <taxon>Pezizomycotina</taxon>
        <taxon>Sordariomycetes</taxon>
        <taxon>Xylariomycetidae</taxon>
        <taxon>Xylariales</taxon>
        <taxon>Xylariaceae</taxon>
        <taxon>Xylaria</taxon>
    </lineage>
</organism>
<sequence>MDPEPDQAGATPQQDGEMIEDEFPPSADWDILDSKDTKYTDVQIEDIGLSQDKVYLTSRPNVRFDALEDQEITRETIISRLNCLTERSSKRAIKILILACNKLHLKVDLNRLARFAICRNAVDVLEYLVDERGADLGRLDIRGRSAIFYALWDYPNSQIFDYVVSKMSYADLNRRDILEYTALEYAIKLRRLDAIELLLERNVERPRFDNIWYLHSLFGFKDMNRMVEKPFIQIYAAGSSNPTYQYRPLGNMPLRDAGTSLPEGEISLQNGESVFDIADQSNGPIWVHLPWANFALRHYGRQMGYSTSATDWLPSLFQRAIKIPANPELPYTDPFYESNFALDSESVGGKPRTLIIFPCLVLRSAKHRKDARSRINNIRKHVVSGLAKNMLEPELILDEAYFPSLSTTVLEDRNVEQVVSRELLMVPQLWLWRCDRYILTAFSGGTLENHLDIATAKSSVKEMYTFKERTLSPKMVSPGLQAGLFIAHQISRFGKTQTDGKFLSPLDIFEAGVARVLTDVNQYMDQEQSSAYDRKREQRFMFRIADIREELVMMQEIFRQQLEILQNFVEDFEHNNPDSYKFLDRQPLPKETKPDREALGQSGKSKRTRVTTEKPQKRAKKTDRDVERDAKRHWEKVKRSKHTIEKYQERAKKIDKCIKIARTSAQDARTSIKIARASVTLSIAVIGFTVITIIFAPLAFVTALFALPIDSLLKNQFQFNGTGDGSDATTGLEPVRVYTTRYVGTWFAVAEIVTLVVTILLVVVCLYFTDLWSNHLGGTGGESLSDSSDEPDESATEASVLNTTESETGQKNTALRKRLANLRRPWRKEQEDDPRVLPTPSHPINSHPHLATLGAVVIIALLSYEPFLQATITQYGELYGEYSGSGSRATIGRAQKIDVGIFSQLTGTGNPLLSDDGMLPTWSMQADYGLTTSIYNGFYTSLVQDVQPSFTCPTGNCTFDSFTSLGVCNICVDVSSRLIRDHSFGMIPGTAVAPPGHNMNHSYTSYTLPGWSNLTISNYDGIRNTTDGVSDYTGSGNYILQSDTLSTFQATVFPQNTIHFGNTSNSTMFVVFQIIQSRPDFLNNVSDWRTTLPMATECGLYFCAKMYSSSVVEGKLQENVTATWSNRDPRSYQAKDVSRKITPDEWDRDHNYSLYIGTKDYVRSDLQVFIPEDEAMRAGLSEDQPRRFNISQATILTTMNWATTKFAPDQVNIPGKATFNVSSGIVDDGPGQVIGNSSDLNSTFGAVASSMTVYMRNAGLESIPQYGTTQTWVLYFRIRWAFLAPPLLQTVAGCLFLAYTIWETRSLGLVAWKESTLATLAHGLDTLTRAKLRDAYEDGTEEKSARDITARVEKSWGGLELCQLRVAITTTSYPKQQKMAPEVEVKANVKQRQIRAYYDEETITVYQAYNSEIASTAVEQQKLNASPQFKLTRMTWIKPSWCWIMYRAGYSYKDKNQERILALKMKHEHFTGLLENAALTTEPGSGKEITPGDGAGAEKPAREKPSVVKVQWDPERSPRLEKLGYRSIQIGIPGFLAATWVDEWIVAIEDVTEKARALERELRDKPGVTDEELLRKDLLPPEREFLVPFEVQQALGIE</sequence>
<evidence type="ECO:0000313" key="1">
    <source>
        <dbReference type="EMBL" id="KAJ2980786.1"/>
    </source>
</evidence>